<comment type="caution">
    <text evidence="1">The sequence shown here is derived from an EMBL/GenBank/DDBJ whole genome shotgun (WGS) entry which is preliminary data.</text>
</comment>
<gene>
    <name evidence="1" type="ORF">GCM10022223_41370</name>
</gene>
<dbReference type="RefSeq" id="WP_231481031.1">
    <property type="nucleotide sequence ID" value="NZ_BAAAZO010000006.1"/>
</dbReference>
<sequence length="132" mass="14157">MKDDVGTERIRVEVVAGPGGRVRRIHTRGLGANGRPELLADVPEGFRGPAGTDEQALVFLLASALITLAYELIDAEGLDLQPHHDLLGAEPVHLWTTSPEPPDEELAAALGPLPATVIRVECSLWTDPREQG</sequence>
<name>A0ABP6ZW54_9ACTN</name>
<organism evidence="1 2">
    <name type="scientific">Kineosporia mesophila</name>
    <dbReference type="NCBI Taxonomy" id="566012"/>
    <lineage>
        <taxon>Bacteria</taxon>
        <taxon>Bacillati</taxon>
        <taxon>Actinomycetota</taxon>
        <taxon>Actinomycetes</taxon>
        <taxon>Kineosporiales</taxon>
        <taxon>Kineosporiaceae</taxon>
        <taxon>Kineosporia</taxon>
    </lineage>
</organism>
<evidence type="ECO:0000313" key="2">
    <source>
        <dbReference type="Proteomes" id="UP001501074"/>
    </source>
</evidence>
<dbReference type="EMBL" id="BAAAZO010000006">
    <property type="protein sequence ID" value="GAA3620220.1"/>
    <property type="molecule type" value="Genomic_DNA"/>
</dbReference>
<evidence type="ECO:0000313" key="1">
    <source>
        <dbReference type="EMBL" id="GAA3620220.1"/>
    </source>
</evidence>
<proteinExistence type="predicted"/>
<reference evidence="2" key="1">
    <citation type="journal article" date="2019" name="Int. J. Syst. Evol. Microbiol.">
        <title>The Global Catalogue of Microorganisms (GCM) 10K type strain sequencing project: providing services to taxonomists for standard genome sequencing and annotation.</title>
        <authorList>
            <consortium name="The Broad Institute Genomics Platform"/>
            <consortium name="The Broad Institute Genome Sequencing Center for Infectious Disease"/>
            <person name="Wu L."/>
            <person name="Ma J."/>
        </authorList>
    </citation>
    <scope>NUCLEOTIDE SEQUENCE [LARGE SCALE GENOMIC DNA]</scope>
    <source>
        <strain evidence="2">JCM 16902</strain>
    </source>
</reference>
<accession>A0ABP6ZW54</accession>
<protein>
    <submittedName>
        <fullName evidence="1">Uncharacterized protein</fullName>
    </submittedName>
</protein>
<dbReference type="Proteomes" id="UP001501074">
    <property type="component" value="Unassembled WGS sequence"/>
</dbReference>
<keyword evidence="2" id="KW-1185">Reference proteome</keyword>